<feature type="chain" id="PRO_5042064297" evidence="2">
    <location>
        <begin position="25"/>
        <end position="262"/>
    </location>
</feature>
<organism evidence="3 4">
    <name type="scientific">Plastoroseomonas arctica</name>
    <dbReference type="NCBI Taxonomy" id="1509237"/>
    <lineage>
        <taxon>Bacteria</taxon>
        <taxon>Pseudomonadati</taxon>
        <taxon>Pseudomonadota</taxon>
        <taxon>Alphaproteobacteria</taxon>
        <taxon>Acetobacterales</taxon>
        <taxon>Acetobacteraceae</taxon>
        <taxon>Plastoroseomonas</taxon>
    </lineage>
</organism>
<comment type="caution">
    <text evidence="3">The sequence shown here is derived from an EMBL/GenBank/DDBJ whole genome shotgun (WGS) entry which is preliminary data.</text>
</comment>
<keyword evidence="2" id="KW-0732">Signal</keyword>
<feature type="signal peptide" evidence="2">
    <location>
        <begin position="1"/>
        <end position="24"/>
    </location>
</feature>
<dbReference type="AlphaFoldDB" id="A0AAF1JWY4"/>
<evidence type="ECO:0000313" key="3">
    <source>
        <dbReference type="EMBL" id="MBR0655654.1"/>
    </source>
</evidence>
<name>A0AAF1JWY4_9PROT</name>
<proteinExistence type="predicted"/>
<dbReference type="EMBL" id="JAAEDH010000011">
    <property type="protein sequence ID" value="MBR0655654.1"/>
    <property type="molecule type" value="Genomic_DNA"/>
</dbReference>
<sequence length="262" mass="28385">MIDPRWTRRAVLLGAASAPFAAGAQAPRDAPETDDESERRDPPALATPRPVRLAPNAAPVVLSVRPMSIERVLVLSFAGEDGPPETITLPSWYGFARVFAVLPLRGREVVLASFEGVTGTGVYQEIAAIIGREDGGALRILGLETLRYRNAGTCDGQSLFTGRFTAQPDGVGLRYDVFARGLPSACPPRRASAGWREEFGTTLRWSGSGVLMLPVRRGEAGRTRIRVETARARAHAWLRGAPRVMVTLDDVRRLGLMETLGE</sequence>
<protein>
    <submittedName>
        <fullName evidence="3">Uncharacterized protein</fullName>
    </submittedName>
</protein>
<feature type="region of interest" description="Disordered" evidence="1">
    <location>
        <begin position="21"/>
        <end position="50"/>
    </location>
</feature>
<dbReference type="Proteomes" id="UP001196068">
    <property type="component" value="Unassembled WGS sequence"/>
</dbReference>
<evidence type="ECO:0000256" key="2">
    <source>
        <dbReference type="SAM" id="SignalP"/>
    </source>
</evidence>
<gene>
    <name evidence="3" type="ORF">GXW79_11235</name>
</gene>
<dbReference type="RefSeq" id="WP_211874488.1">
    <property type="nucleotide sequence ID" value="NZ_JAAEDH010000011.1"/>
</dbReference>
<evidence type="ECO:0000256" key="1">
    <source>
        <dbReference type="SAM" id="MobiDB-lite"/>
    </source>
</evidence>
<accession>A0AAF1JWY4</accession>
<evidence type="ECO:0000313" key="4">
    <source>
        <dbReference type="Proteomes" id="UP001196068"/>
    </source>
</evidence>
<keyword evidence="4" id="KW-1185">Reference proteome</keyword>
<reference evidence="3" key="1">
    <citation type="submission" date="2020-01" db="EMBL/GenBank/DDBJ databases">
        <authorList>
            <person name="Rat A."/>
        </authorList>
    </citation>
    <scope>NUCLEOTIDE SEQUENCE</scope>
    <source>
        <strain evidence="3">LMG 28251</strain>
    </source>
</reference>
<reference evidence="3" key="2">
    <citation type="journal article" date="2021" name="Syst. Appl. Microbiol.">
        <title>Roseomonas hellenica sp. nov., isolated from roots of wild-growing Alkanna tinctoria.</title>
        <authorList>
            <person name="Rat A."/>
            <person name="Naranjo H.D."/>
            <person name="Lebbe L."/>
            <person name="Cnockaert M."/>
            <person name="Krigas N."/>
            <person name="Grigoriadou K."/>
            <person name="Maloupa E."/>
            <person name="Willems A."/>
        </authorList>
    </citation>
    <scope>NUCLEOTIDE SEQUENCE</scope>
    <source>
        <strain evidence="3">LMG 28251</strain>
    </source>
</reference>